<feature type="domain" description="ABC transporter" evidence="12">
    <location>
        <begin position="912"/>
        <end position="1141"/>
    </location>
</feature>
<dbReference type="SUPFAM" id="SSF52540">
    <property type="entry name" value="P-loop containing nucleoside triphosphate hydrolases"/>
    <property type="match status" value="2"/>
</dbReference>
<feature type="transmembrane region" description="Helical" evidence="11">
    <location>
        <begin position="1645"/>
        <end position="1667"/>
    </location>
</feature>
<dbReference type="Pfam" id="PF23321">
    <property type="entry name" value="R1_ABCA1"/>
    <property type="match status" value="1"/>
</dbReference>
<dbReference type="PANTHER" id="PTHR19229:SF36">
    <property type="entry name" value="ATP-BINDING CASSETTE SUB-FAMILY A MEMBER 2"/>
    <property type="match status" value="1"/>
</dbReference>
<dbReference type="CDD" id="cd03263">
    <property type="entry name" value="ABC_subfamily_A"/>
    <property type="match status" value="2"/>
</dbReference>
<dbReference type="FunFam" id="3.40.50.300:FF:000298">
    <property type="entry name" value="ATP-binding cassette sub-family A member 12"/>
    <property type="match status" value="1"/>
</dbReference>
<dbReference type="Pfam" id="PF12698">
    <property type="entry name" value="ABC2_membrane_3"/>
    <property type="match status" value="2"/>
</dbReference>
<feature type="transmembrane region" description="Helical" evidence="11">
    <location>
        <begin position="1725"/>
        <end position="1744"/>
    </location>
</feature>
<keyword evidence="9 11" id="KW-0472">Membrane</keyword>
<keyword evidence="6" id="KW-0547">Nucleotide-binding</keyword>
<dbReference type="Proteomes" id="UP000663844">
    <property type="component" value="Unassembled WGS sequence"/>
</dbReference>
<accession>A0A813QAG0</accession>
<dbReference type="EMBL" id="CAJNOG010000017">
    <property type="protein sequence ID" value="CAF0764308.1"/>
    <property type="molecule type" value="Genomic_DNA"/>
</dbReference>
<dbReference type="PROSITE" id="PS00211">
    <property type="entry name" value="ABC_TRANSPORTER_1"/>
    <property type="match status" value="1"/>
</dbReference>
<dbReference type="Gene3D" id="3.40.50.300">
    <property type="entry name" value="P-loop containing nucleotide triphosphate hydrolases"/>
    <property type="match status" value="2"/>
</dbReference>
<feature type="compositionally biased region" description="Low complexity" evidence="10">
    <location>
        <begin position="333"/>
        <end position="357"/>
    </location>
</feature>
<feature type="transmembrane region" description="Helical" evidence="11">
    <location>
        <begin position="1793"/>
        <end position="1811"/>
    </location>
</feature>
<dbReference type="GO" id="GO:0005319">
    <property type="term" value="F:lipid transporter activity"/>
    <property type="evidence" value="ECO:0007669"/>
    <property type="project" value="TreeGrafter"/>
</dbReference>
<feature type="transmembrane region" description="Helical" evidence="11">
    <location>
        <begin position="1756"/>
        <end position="1781"/>
    </location>
</feature>
<dbReference type="InterPro" id="IPR003593">
    <property type="entry name" value="AAA+_ATPase"/>
</dbReference>
<dbReference type="InterPro" id="IPR017871">
    <property type="entry name" value="ABC_transporter-like_CS"/>
</dbReference>
<dbReference type="GO" id="GO:0005524">
    <property type="term" value="F:ATP binding"/>
    <property type="evidence" value="ECO:0007669"/>
    <property type="project" value="UniProtKB-KW"/>
</dbReference>
<dbReference type="InterPro" id="IPR056264">
    <property type="entry name" value="R2_ABCA1-4-like"/>
</dbReference>
<dbReference type="GO" id="GO:0016020">
    <property type="term" value="C:membrane"/>
    <property type="evidence" value="ECO:0007669"/>
    <property type="project" value="UniProtKB-SubCell"/>
</dbReference>
<keyword evidence="8 11" id="KW-1133">Transmembrane helix</keyword>
<evidence type="ECO:0000259" key="12">
    <source>
        <dbReference type="PROSITE" id="PS50893"/>
    </source>
</evidence>
<dbReference type="InterPro" id="IPR013525">
    <property type="entry name" value="ABC2_TM"/>
</dbReference>
<feature type="transmembrane region" description="Helical" evidence="11">
    <location>
        <begin position="725"/>
        <end position="746"/>
    </location>
</feature>
<sequence>MGVGRQIRLVLWKNFTIRRRRWPRVIFELIWPLFLFLILMWVRTRNLVFYYDACHNDAKYLGSIGFLPAFQTYICRWNNTCHNYPNPDNEFNALYNDTRIIDMFSNFTDSLSTVLNDDQIISNITTLLDQADSINSYLNIWNGTILTNKTSNDFNQSIPQTTINILFSNPINLTNLHQPWLMNRTDSLSNVNVALEIYFASLQTNYSYVYRSETNIKQSFCTDGQFNQTFLITNQVQLIESKDFLCKNLSAIDLKNFLISVQQQLDNTFLVVMGPNIIGVSFSGLQIMLTAQNILSRLEILNVNFPFQEINSSLSLTTFCGGRNDLSTDFDPNSSQNSQSSNTSQSSSSSSSSSSTTEGEEVLDIDWNALAASLLHYNDSAICPQSYSTGSGNIQQTILVNRTCRCVIFDQVFNSYDLLKQFATLIRPLLYGKIYYHPSNIHYDNIIKQLNQTFESLDELIKLFRQVQTMIQPTYKIYSTLCRFLSNSSTICQQIKSYETPISLFTILTEFMACSDRDRFIKKDSEADMIRDGQNNSVTNTFLAAIEFLDDISNNDTLPKHMKYKIRMILDYVDNTYQTADRYFSYAPRYSAPLSTKYHSFTFIYLQNALDRAIINAQTGLNISYGIQTQQMPYPCWINDRFVNSIRQMLPLFMVLSWIFTVSMNVKDIVYEKEKRLKEIMRIMGLNDSVHWFTWFVLCTVVMLITAILLVLILKYGKITQFSNILVLFVFFVCYTFATINQCFLLSVFFKRANLAACGAGILYFLLYLPYTVLINYDSSTRTWHKVISCLSSTVAFGLGCDYIARFEGMTQGIQWYNINKGAKPNDNFTFLYCLIMMLVDSVIYMVLTIYIENVFPGEYGIPQRWYYPFTKTYWFGYNAKKIRERAEKLKPTDRNPNIENDDNLDQAQVGIEIQNLTKYYRNKLALKNLSVKFYRNMITAFLGRNGAGKSTTWSILTGLLPPTSGTAYIDGYDILTDIKVVRKRLGFAPQHNILFDRLTVKEHLQFFSALKDAPKEVIEEETSKMLADLQLEKKSENYSTELSGGMKRKLSIAIAFVGNSTTVILDEPTAGVDPFARRAIWDLILKYKKDRTIVLSTHHLDEADLLSDRLAIISSGELQCFGTTMYLKRKYGEGYNLIVELTSTSNENELRQEPTDTILDPASIELNTIDSSTDVSTQFSQLTDFLKTYMSDIRIKEQHGDQITYVILDDSAHTKLFPKMLADLDENITKFNIKSYGLSNSSLEQVFLRVADEVKRLEDYERLSYWKKYQILIKGWFTKNKQIEETKVETVEEENTDAEEPFNTSLSAEWGSYTAERYTGVQYLAFQVMGLLIKRFHRTKRNIKGLIAEILLPIIFVLLAMLVITLTPSQSDPPPLILHPWYWNNPNYMFQSISINKSSVLSKSIQQTFTKSPSLGTRCMPTTLLDPNLYPCTSTGSNYVYVPTSPEIMAELNSVNYNKTRISPACDCYEKMQQCPASGGGPPPSYDVLQTQDDLYRLNDYNISDWIVKTEYQDQYLMERFGGIEFISGNNLSSFTLVNKTLIELFNNLTRQRNQSISTVDAAKLADLFEIHPPQVSVWFNNKGWPASVAFLNIFNNALLRGILLQKNASISLDDYGITSINHPLPKTEIQLDSELQNRIAMEMFTAICVIFALAFIPASFLVFLIDERVTTSKHLQFVSGVHGLTYWWANFLWDLTNYCVSIACCLIIFLAFHVDAYVYKTNFLCLLLLLFLYGFAIIPLMYPINYFFKTPSTGFVVMSCINIFIGLMTTIATITLESFDDEEDLLKINKILTKIFLIFPHYCLGRGLFDMSKIYETNALSLKYIPNYSPVSPFAFDVVGRNLLALFIEGVVFFLFAILVQYRFFIPDRGCVSIPEELRSTVADDDDDVAAERQRIYSDRNNISGDILRMIDLIKVYGWRFGKNFTAVKRTCVGVKQGECFGLLGVNGSGKTTTFKMLTGEVSMTDGNASINNFSVIKQLNKVHQNLGYCPQFDALDSLLTAREHLYLYARLRGIKKKNISYIADCLLKRLGLTLWADRPVKQYSGGNKRKLSTAISLIGNPSIIFMDEPTTGMDVRAKRFLWNCILTLTRKDHKSVVITSHSMEECETLCNRLVIMVNGKFKCLGSVQHLKAKFGDGYTILIRTTIDSDIKNVINYIKEHIPESTVKEEHNKMIHFRVSTNVPLYKMFSVLEKAREELVNTIEDYTVTQVTLDDVFVNFAKIQEENQTDDKEDNCLKRNLFSKLFHRNKKNVFELTHL</sequence>
<evidence type="ECO:0000256" key="10">
    <source>
        <dbReference type="SAM" id="MobiDB-lite"/>
    </source>
</evidence>
<dbReference type="SMART" id="SM00382">
    <property type="entry name" value="AAA"/>
    <property type="match status" value="2"/>
</dbReference>
<evidence type="ECO:0000313" key="14">
    <source>
        <dbReference type="EMBL" id="CAF3522966.1"/>
    </source>
</evidence>
<feature type="transmembrane region" description="Helical" evidence="11">
    <location>
        <begin position="831"/>
        <end position="852"/>
    </location>
</feature>
<dbReference type="PANTHER" id="PTHR19229">
    <property type="entry name" value="ATP-BINDING CASSETTE TRANSPORTER SUBFAMILY A ABCA"/>
    <property type="match status" value="1"/>
</dbReference>
<gene>
    <name evidence="13" type="ORF">JYZ213_LOCUS3247</name>
    <name evidence="14" type="ORF">OXD698_LOCUS2527</name>
</gene>
<evidence type="ECO:0000256" key="5">
    <source>
        <dbReference type="ARBA" id="ARBA00022737"/>
    </source>
</evidence>
<keyword evidence="7" id="KW-0067">ATP-binding</keyword>
<organism evidence="13 15">
    <name type="scientific">Adineta steineri</name>
    <dbReference type="NCBI Taxonomy" id="433720"/>
    <lineage>
        <taxon>Eukaryota</taxon>
        <taxon>Metazoa</taxon>
        <taxon>Spiralia</taxon>
        <taxon>Gnathifera</taxon>
        <taxon>Rotifera</taxon>
        <taxon>Eurotatoria</taxon>
        <taxon>Bdelloidea</taxon>
        <taxon>Adinetida</taxon>
        <taxon>Adinetidae</taxon>
        <taxon>Adineta</taxon>
    </lineage>
</organism>
<evidence type="ECO:0000256" key="3">
    <source>
        <dbReference type="ARBA" id="ARBA00022448"/>
    </source>
</evidence>
<feature type="transmembrane region" description="Helical" evidence="11">
    <location>
        <begin position="753"/>
        <end position="771"/>
    </location>
</feature>
<dbReference type="Proteomes" id="UP000663845">
    <property type="component" value="Unassembled WGS sequence"/>
</dbReference>
<keyword evidence="5" id="KW-0677">Repeat</keyword>
<comment type="subcellular location">
    <subcellularLocation>
        <location evidence="1">Membrane</location>
        <topology evidence="1">Multi-pass membrane protein</topology>
    </subcellularLocation>
</comment>
<feature type="transmembrane region" description="Helical" evidence="11">
    <location>
        <begin position="692"/>
        <end position="713"/>
    </location>
</feature>
<dbReference type="EMBL" id="CAJOAZ010000084">
    <property type="protein sequence ID" value="CAF3522966.1"/>
    <property type="molecule type" value="Genomic_DNA"/>
</dbReference>
<evidence type="ECO:0000256" key="11">
    <source>
        <dbReference type="SAM" id="Phobius"/>
    </source>
</evidence>
<evidence type="ECO:0000256" key="6">
    <source>
        <dbReference type="ARBA" id="ARBA00022741"/>
    </source>
</evidence>
<dbReference type="PROSITE" id="PS50893">
    <property type="entry name" value="ABC_TRANSPORTER_2"/>
    <property type="match status" value="2"/>
</dbReference>
<proteinExistence type="inferred from homology"/>
<protein>
    <recommendedName>
        <fullName evidence="12">ABC transporter domain-containing protein</fullName>
    </recommendedName>
</protein>
<feature type="transmembrane region" description="Helical" evidence="11">
    <location>
        <begin position="649"/>
        <end position="671"/>
    </location>
</feature>
<keyword evidence="4 11" id="KW-0812">Transmembrane</keyword>
<evidence type="ECO:0000256" key="9">
    <source>
        <dbReference type="ARBA" id="ARBA00023136"/>
    </source>
</evidence>
<evidence type="ECO:0000256" key="7">
    <source>
        <dbReference type="ARBA" id="ARBA00022840"/>
    </source>
</evidence>
<evidence type="ECO:0000256" key="1">
    <source>
        <dbReference type="ARBA" id="ARBA00004141"/>
    </source>
</evidence>
<feature type="transmembrane region" description="Helical" evidence="11">
    <location>
        <begin position="21"/>
        <end position="42"/>
    </location>
</feature>
<dbReference type="GO" id="GO:0140359">
    <property type="term" value="F:ABC-type transporter activity"/>
    <property type="evidence" value="ECO:0007669"/>
    <property type="project" value="InterPro"/>
</dbReference>
<evidence type="ECO:0000313" key="15">
    <source>
        <dbReference type="Proteomes" id="UP000663845"/>
    </source>
</evidence>
<feature type="transmembrane region" description="Helical" evidence="11">
    <location>
        <begin position="1845"/>
        <end position="1862"/>
    </location>
</feature>
<reference evidence="13" key="1">
    <citation type="submission" date="2021-02" db="EMBL/GenBank/DDBJ databases">
        <authorList>
            <person name="Nowell W R."/>
        </authorList>
    </citation>
    <scope>NUCLEOTIDE SEQUENCE</scope>
</reference>
<evidence type="ECO:0000256" key="8">
    <source>
        <dbReference type="ARBA" id="ARBA00022989"/>
    </source>
</evidence>
<comment type="caution">
    <text evidence="13">The sequence shown here is derived from an EMBL/GenBank/DDBJ whole genome shotgun (WGS) entry which is preliminary data.</text>
</comment>
<evidence type="ECO:0000256" key="2">
    <source>
        <dbReference type="ARBA" id="ARBA00008869"/>
    </source>
</evidence>
<evidence type="ECO:0000313" key="13">
    <source>
        <dbReference type="EMBL" id="CAF0764308.1"/>
    </source>
</evidence>
<dbReference type="InterPro" id="IPR003439">
    <property type="entry name" value="ABC_transporter-like_ATP-bd"/>
</dbReference>
<name>A0A813QAG0_9BILA</name>
<dbReference type="GO" id="GO:0016887">
    <property type="term" value="F:ATP hydrolysis activity"/>
    <property type="evidence" value="ECO:0007669"/>
    <property type="project" value="InterPro"/>
</dbReference>
<feature type="transmembrane region" description="Helical" evidence="11">
    <location>
        <begin position="1687"/>
        <end position="1713"/>
    </location>
</feature>
<dbReference type="FunFam" id="3.40.50.300:FF:000327">
    <property type="entry name" value="ATP-binding cassette sub-family A member 3"/>
    <property type="match status" value="1"/>
</dbReference>
<dbReference type="InterPro" id="IPR026082">
    <property type="entry name" value="ABCA"/>
</dbReference>
<feature type="domain" description="ABC transporter" evidence="12">
    <location>
        <begin position="1910"/>
        <end position="2146"/>
    </location>
</feature>
<feature type="transmembrane region" description="Helical" evidence="11">
    <location>
        <begin position="1347"/>
        <end position="1367"/>
    </location>
</feature>
<feature type="region of interest" description="Disordered" evidence="10">
    <location>
        <begin position="330"/>
        <end position="357"/>
    </location>
</feature>
<keyword evidence="3" id="KW-0813">Transport</keyword>
<evidence type="ECO:0000256" key="4">
    <source>
        <dbReference type="ARBA" id="ARBA00022692"/>
    </source>
</evidence>
<dbReference type="Pfam" id="PF00005">
    <property type="entry name" value="ABC_tran"/>
    <property type="match status" value="2"/>
</dbReference>
<dbReference type="InterPro" id="IPR027417">
    <property type="entry name" value="P-loop_NTPase"/>
</dbReference>
<comment type="similarity">
    <text evidence="2">Belongs to the ABC transporter superfamily. ABCA family.</text>
</comment>